<evidence type="ECO:0000313" key="3">
    <source>
        <dbReference type="Proteomes" id="UP000298493"/>
    </source>
</evidence>
<accession>A0A4Z1NT65</accession>
<feature type="region of interest" description="Disordered" evidence="1">
    <location>
        <begin position="303"/>
        <end position="327"/>
    </location>
</feature>
<feature type="region of interest" description="Disordered" evidence="1">
    <location>
        <begin position="1"/>
        <end position="21"/>
    </location>
</feature>
<protein>
    <submittedName>
        <fullName evidence="2">Uncharacterized protein</fullName>
    </submittedName>
</protein>
<name>A0A4Z1NT65_9PEZI</name>
<dbReference type="AlphaFoldDB" id="A0A4Z1NT65"/>
<keyword evidence="3" id="KW-1185">Reference proteome</keyword>
<reference evidence="2 3" key="1">
    <citation type="submission" date="2019-04" db="EMBL/GenBank/DDBJ databases">
        <title>High contiguity whole genome sequence and gene annotation resource for two Venturia nashicola isolates.</title>
        <authorList>
            <person name="Prokchorchik M."/>
            <person name="Won K."/>
            <person name="Lee Y."/>
            <person name="Choi E.D."/>
            <person name="Segonzac C."/>
            <person name="Sohn K.H."/>
        </authorList>
    </citation>
    <scope>NUCLEOTIDE SEQUENCE [LARGE SCALE GENOMIC DNA]</scope>
    <source>
        <strain evidence="2 3">PRI2</strain>
    </source>
</reference>
<feature type="compositionally biased region" description="Acidic residues" evidence="1">
    <location>
        <begin position="309"/>
        <end position="327"/>
    </location>
</feature>
<dbReference type="Proteomes" id="UP000298493">
    <property type="component" value="Unassembled WGS sequence"/>
</dbReference>
<comment type="caution">
    <text evidence="2">The sequence shown here is derived from an EMBL/GenBank/DDBJ whole genome shotgun (WGS) entry which is preliminary data.</text>
</comment>
<sequence>MSNDTIKLYQPPKPTLRTPNPRKGDLIIEIPFELLVNTSSWAAQKHKDGTLFHSTTIPQGLDCWIIRNLLSWITHVSRTMGSEDPNQWTDKVTMPSPLGESKEVPIYELNITNKPNTFRYWLETYLAYTTLAIHGGPLTETRHFLFSKIIEVVDDTVLVLDIDDVVKVWDVFYTFPDVVCEEGDVVLRKDIANRELGKVILGGLVEGEGFVFPPKITSIVGGGEGTFGSVPELVLEGESSKGLTWRNVRLGMGGLEKDRLHVFWRPRLRRAVCRGDVEMEDVSVPAACLGDVPELVEEPGLVLEPTSFLEDEEDGDEEWEDNFGENE</sequence>
<evidence type="ECO:0000313" key="2">
    <source>
        <dbReference type="EMBL" id="TID18956.1"/>
    </source>
</evidence>
<proteinExistence type="predicted"/>
<gene>
    <name evidence="2" type="ORF">E6O75_ATG06077</name>
</gene>
<organism evidence="2 3">
    <name type="scientific">Venturia nashicola</name>
    <dbReference type="NCBI Taxonomy" id="86259"/>
    <lineage>
        <taxon>Eukaryota</taxon>
        <taxon>Fungi</taxon>
        <taxon>Dikarya</taxon>
        <taxon>Ascomycota</taxon>
        <taxon>Pezizomycotina</taxon>
        <taxon>Dothideomycetes</taxon>
        <taxon>Pleosporomycetidae</taxon>
        <taxon>Venturiales</taxon>
        <taxon>Venturiaceae</taxon>
        <taxon>Venturia</taxon>
    </lineage>
</organism>
<evidence type="ECO:0000256" key="1">
    <source>
        <dbReference type="SAM" id="MobiDB-lite"/>
    </source>
</evidence>
<dbReference type="EMBL" id="SNSC02000013">
    <property type="protein sequence ID" value="TID18956.1"/>
    <property type="molecule type" value="Genomic_DNA"/>
</dbReference>